<dbReference type="EMBL" id="GG738904">
    <property type="protein sequence ID" value="EFC38838.1"/>
    <property type="molecule type" value="Genomic_DNA"/>
</dbReference>
<feature type="region of interest" description="Disordered" evidence="1">
    <location>
        <begin position="191"/>
        <end position="215"/>
    </location>
</feature>
<dbReference type="GeneID" id="8858832"/>
<feature type="compositionally biased region" description="Low complexity" evidence="1">
    <location>
        <begin position="95"/>
        <end position="125"/>
    </location>
</feature>
<dbReference type="KEGG" id="ngr:NAEGRDRAFT_81483"/>
<reference evidence="2 3" key="1">
    <citation type="journal article" date="2010" name="Cell">
        <title>The genome of Naegleria gruberi illuminates early eukaryotic versatility.</title>
        <authorList>
            <person name="Fritz-Laylin L.K."/>
            <person name="Prochnik S.E."/>
            <person name="Ginger M.L."/>
            <person name="Dacks J.B."/>
            <person name="Carpenter M.L."/>
            <person name="Field M.C."/>
            <person name="Kuo A."/>
            <person name="Paredez A."/>
            <person name="Chapman J."/>
            <person name="Pham J."/>
            <person name="Shu S."/>
            <person name="Neupane R."/>
            <person name="Cipriano M."/>
            <person name="Mancuso J."/>
            <person name="Tu H."/>
            <person name="Salamov A."/>
            <person name="Lindquist E."/>
            <person name="Shapiro H."/>
            <person name="Lucas S."/>
            <person name="Grigoriev I.V."/>
            <person name="Cande W.Z."/>
            <person name="Fulton C."/>
            <person name="Rokhsar D.S."/>
            <person name="Dawson S.C."/>
        </authorList>
    </citation>
    <scope>NUCLEOTIDE SEQUENCE [LARGE SCALE GENOMIC DNA]</scope>
    <source>
        <strain evidence="2 3">NEG-M</strain>
    </source>
</reference>
<evidence type="ECO:0000256" key="1">
    <source>
        <dbReference type="SAM" id="MobiDB-lite"/>
    </source>
</evidence>
<gene>
    <name evidence="2" type="ORF">NAEGRDRAFT_81483</name>
</gene>
<dbReference type="Proteomes" id="UP000006671">
    <property type="component" value="Unassembled WGS sequence"/>
</dbReference>
<dbReference type="InParanoid" id="D2VWH3"/>
<accession>D2VWH3</accession>
<organism evidence="3">
    <name type="scientific">Naegleria gruberi</name>
    <name type="common">Amoeba</name>
    <dbReference type="NCBI Taxonomy" id="5762"/>
    <lineage>
        <taxon>Eukaryota</taxon>
        <taxon>Discoba</taxon>
        <taxon>Heterolobosea</taxon>
        <taxon>Tetramitia</taxon>
        <taxon>Eutetramitia</taxon>
        <taxon>Vahlkampfiidae</taxon>
        <taxon>Naegleria</taxon>
    </lineage>
</organism>
<dbReference type="RefSeq" id="XP_002671582.1">
    <property type="nucleotide sequence ID" value="XM_002671536.1"/>
</dbReference>
<evidence type="ECO:0000313" key="3">
    <source>
        <dbReference type="Proteomes" id="UP000006671"/>
    </source>
</evidence>
<feature type="compositionally biased region" description="Polar residues" evidence="1">
    <location>
        <begin position="193"/>
        <end position="215"/>
    </location>
</feature>
<name>D2VWH3_NAEGR</name>
<feature type="region of interest" description="Disordered" evidence="1">
    <location>
        <begin position="86"/>
        <end position="125"/>
    </location>
</feature>
<sequence>MKSSSAAAAGITFVPFSMEKSKPIAQADNSIQFVDDSSKYHREIPPPHANPTPIRHVSSPLIHNSSTKQYISNNNKGSPLMMHVSTSMSKQNRRASVCSLSASVTSNSSTSDKSTDSSNSSKSAKQTLESQTFQFKVHDKEQPKLVFFNLVTKEQIEKKRKYVRKKPVSASVQIIEKEEFLSPSLCGKRNSEHVNYQSNPSNNTELSPSANSTSTTHCNLPRISFDSLNLSPPQSFIPSKRRTSISIAELLN</sequence>
<proteinExistence type="predicted"/>
<evidence type="ECO:0000313" key="2">
    <source>
        <dbReference type="EMBL" id="EFC38838.1"/>
    </source>
</evidence>
<dbReference type="AlphaFoldDB" id="D2VWH3"/>
<dbReference type="VEuPathDB" id="AmoebaDB:NAEGRDRAFT_81483"/>
<keyword evidence="3" id="KW-1185">Reference proteome</keyword>
<protein>
    <submittedName>
        <fullName evidence="2">Predicted protein</fullName>
    </submittedName>
</protein>